<protein>
    <recommendedName>
        <fullName evidence="9">Threonylcarbamoyl-AMP synthase</fullName>
        <shortName evidence="9">TC-AMP synthase</shortName>
        <ecNumber evidence="9">2.7.7.87</ecNumber>
    </recommendedName>
    <alternativeName>
        <fullName evidence="9">L-threonylcarbamoyladenylate synthase</fullName>
    </alternativeName>
    <alternativeName>
        <fullName evidence="9">t(6)A37 threonylcarbamoyladenosine biosynthesis protein TsaC</fullName>
    </alternativeName>
    <alternativeName>
        <fullName evidence="9">tRNA threonylcarbamoyladenosine biosynthesis protein TsaC</fullName>
    </alternativeName>
</protein>
<evidence type="ECO:0000256" key="2">
    <source>
        <dbReference type="ARBA" id="ARBA00022490"/>
    </source>
</evidence>
<dbReference type="HAMAP" id="MF_01852">
    <property type="entry name" value="TsaC"/>
    <property type="match status" value="1"/>
</dbReference>
<dbReference type="GO" id="GO:0006450">
    <property type="term" value="P:regulation of translational fidelity"/>
    <property type="evidence" value="ECO:0007669"/>
    <property type="project" value="TreeGrafter"/>
</dbReference>
<comment type="catalytic activity">
    <reaction evidence="8 9">
        <text>L-threonine + hydrogencarbonate + ATP = L-threonylcarbamoyladenylate + diphosphate + H2O</text>
        <dbReference type="Rhea" id="RHEA:36407"/>
        <dbReference type="ChEBI" id="CHEBI:15377"/>
        <dbReference type="ChEBI" id="CHEBI:17544"/>
        <dbReference type="ChEBI" id="CHEBI:30616"/>
        <dbReference type="ChEBI" id="CHEBI:33019"/>
        <dbReference type="ChEBI" id="CHEBI:57926"/>
        <dbReference type="ChEBI" id="CHEBI:73682"/>
        <dbReference type="EC" id="2.7.7.87"/>
    </reaction>
</comment>
<dbReference type="GO" id="GO:0002949">
    <property type="term" value="P:tRNA threonylcarbamoyladenosine modification"/>
    <property type="evidence" value="ECO:0007669"/>
    <property type="project" value="UniProtKB-UniRule"/>
</dbReference>
<evidence type="ECO:0000313" key="12">
    <source>
        <dbReference type="Proteomes" id="UP000218767"/>
    </source>
</evidence>
<dbReference type="InterPro" id="IPR050156">
    <property type="entry name" value="TC-AMP_synthase_SUA5"/>
</dbReference>
<evidence type="ECO:0000256" key="1">
    <source>
        <dbReference type="ARBA" id="ARBA00004496"/>
    </source>
</evidence>
<dbReference type="Proteomes" id="UP000218767">
    <property type="component" value="Unassembled WGS sequence"/>
</dbReference>
<evidence type="ECO:0000256" key="7">
    <source>
        <dbReference type="ARBA" id="ARBA00022840"/>
    </source>
</evidence>
<comment type="caution">
    <text evidence="11">The sequence shown here is derived from an EMBL/GenBank/DDBJ whole genome shotgun (WGS) entry which is preliminary data.</text>
</comment>
<keyword evidence="7 9" id="KW-0067">ATP-binding</keyword>
<feature type="domain" description="YrdC-like" evidence="10">
    <location>
        <begin position="3"/>
        <end position="184"/>
    </location>
</feature>
<proteinExistence type="inferred from homology"/>
<dbReference type="AlphaFoldDB" id="A0A2A4WWM2"/>
<keyword evidence="5 9" id="KW-0548">Nucleotidyltransferase</keyword>
<gene>
    <name evidence="9" type="primary">tsaC</name>
    <name evidence="11" type="ORF">COB20_14645</name>
</gene>
<evidence type="ECO:0000256" key="4">
    <source>
        <dbReference type="ARBA" id="ARBA00022694"/>
    </source>
</evidence>
<dbReference type="Pfam" id="PF01300">
    <property type="entry name" value="Sua5_yciO_yrdC"/>
    <property type="match status" value="1"/>
</dbReference>
<accession>A0A2A4WWM2</accession>
<organism evidence="11 12">
    <name type="scientific">SAR86 cluster bacterium</name>
    <dbReference type="NCBI Taxonomy" id="2030880"/>
    <lineage>
        <taxon>Bacteria</taxon>
        <taxon>Pseudomonadati</taxon>
        <taxon>Pseudomonadota</taxon>
        <taxon>Gammaproteobacteria</taxon>
        <taxon>SAR86 cluster</taxon>
    </lineage>
</organism>
<keyword evidence="3 9" id="KW-0808">Transferase</keyword>
<keyword evidence="6 9" id="KW-0547">Nucleotide-binding</keyword>
<dbReference type="PROSITE" id="PS51163">
    <property type="entry name" value="YRDC"/>
    <property type="match status" value="1"/>
</dbReference>
<dbReference type="PANTHER" id="PTHR17490">
    <property type="entry name" value="SUA5"/>
    <property type="match status" value="1"/>
</dbReference>
<evidence type="ECO:0000256" key="9">
    <source>
        <dbReference type="HAMAP-Rule" id="MF_01852"/>
    </source>
</evidence>
<evidence type="ECO:0000256" key="6">
    <source>
        <dbReference type="ARBA" id="ARBA00022741"/>
    </source>
</evidence>
<evidence type="ECO:0000313" key="11">
    <source>
        <dbReference type="EMBL" id="PCI74733.1"/>
    </source>
</evidence>
<dbReference type="PANTHER" id="PTHR17490:SF18">
    <property type="entry name" value="THREONYLCARBAMOYL-AMP SYNTHASE"/>
    <property type="match status" value="1"/>
</dbReference>
<comment type="function">
    <text evidence="9">Required for the formation of a threonylcarbamoyl group on adenosine at position 37 (t(6)A37) in tRNAs that read codons beginning with adenine. Catalyzes the conversion of L-threonine, HCO(3)(-)/CO(2) and ATP to give threonylcarbamoyl-AMP (TC-AMP) as the acyladenylate intermediate, with the release of diphosphate.</text>
</comment>
<dbReference type="InterPro" id="IPR017945">
    <property type="entry name" value="DHBP_synth_RibB-like_a/b_dom"/>
</dbReference>
<dbReference type="GO" id="GO:0005524">
    <property type="term" value="F:ATP binding"/>
    <property type="evidence" value="ECO:0007669"/>
    <property type="project" value="UniProtKB-UniRule"/>
</dbReference>
<dbReference type="GO" id="GO:0061710">
    <property type="term" value="F:L-threonylcarbamoyladenylate synthase"/>
    <property type="evidence" value="ECO:0007669"/>
    <property type="project" value="UniProtKB-EC"/>
</dbReference>
<evidence type="ECO:0000256" key="8">
    <source>
        <dbReference type="ARBA" id="ARBA00048366"/>
    </source>
</evidence>
<dbReference type="Gene3D" id="3.90.870.10">
    <property type="entry name" value="DHBP synthase"/>
    <property type="match status" value="1"/>
</dbReference>
<keyword evidence="2 9" id="KW-0963">Cytoplasm</keyword>
<evidence type="ECO:0000259" key="10">
    <source>
        <dbReference type="PROSITE" id="PS51163"/>
    </source>
</evidence>
<comment type="similarity">
    <text evidence="9">Belongs to the SUA5 family. TsaC subfamily.</text>
</comment>
<dbReference type="EC" id="2.7.7.87" evidence="9"/>
<dbReference type="GO" id="GO:0000049">
    <property type="term" value="F:tRNA binding"/>
    <property type="evidence" value="ECO:0007669"/>
    <property type="project" value="TreeGrafter"/>
</dbReference>
<dbReference type="InterPro" id="IPR023535">
    <property type="entry name" value="TC-AMP_synthase"/>
</dbReference>
<name>A0A2A4WWM2_9GAMM</name>
<dbReference type="EMBL" id="NVUL01000095">
    <property type="protein sequence ID" value="PCI74733.1"/>
    <property type="molecule type" value="Genomic_DNA"/>
</dbReference>
<dbReference type="GO" id="GO:0003725">
    <property type="term" value="F:double-stranded RNA binding"/>
    <property type="evidence" value="ECO:0007669"/>
    <property type="project" value="InterPro"/>
</dbReference>
<evidence type="ECO:0000256" key="3">
    <source>
        <dbReference type="ARBA" id="ARBA00022679"/>
    </source>
</evidence>
<evidence type="ECO:0000256" key="5">
    <source>
        <dbReference type="ARBA" id="ARBA00022695"/>
    </source>
</evidence>
<sequence length="184" mass="20215">MTKLNIQLACQNLKQGNIIAYPTEAVWGIGCDPYNEAAVSNLLCLKNRPVSKGLILIGASIDQFEPLVRRLRTEQRDTLGSSWPGHITWLVPDPDQLIPEWIKGRHQSVAIRVSGHPVVQELCTGFAGPIVSTSANEAGEKEIRSRLILEDKFADKIACIVDGDLGHAAKPSEMRDLLSGRVIR</sequence>
<keyword evidence="4 9" id="KW-0819">tRNA processing</keyword>
<reference evidence="12" key="1">
    <citation type="submission" date="2017-08" db="EMBL/GenBank/DDBJ databases">
        <title>A dynamic microbial community with high functional redundancy inhabits the cold, oxic subseafloor aquifer.</title>
        <authorList>
            <person name="Tully B.J."/>
            <person name="Wheat C.G."/>
            <person name="Glazer B.T."/>
            <person name="Huber J.A."/>
        </authorList>
    </citation>
    <scope>NUCLEOTIDE SEQUENCE [LARGE SCALE GENOMIC DNA]</scope>
</reference>
<dbReference type="GO" id="GO:0005737">
    <property type="term" value="C:cytoplasm"/>
    <property type="evidence" value="ECO:0007669"/>
    <property type="project" value="UniProtKB-SubCell"/>
</dbReference>
<dbReference type="InterPro" id="IPR006070">
    <property type="entry name" value="Sua5-like_dom"/>
</dbReference>
<dbReference type="SUPFAM" id="SSF55821">
    <property type="entry name" value="YrdC/RibB"/>
    <property type="match status" value="1"/>
</dbReference>
<comment type="subcellular location">
    <subcellularLocation>
        <location evidence="1 9">Cytoplasm</location>
    </subcellularLocation>
</comment>